<gene>
    <name evidence="5" type="ORF">GPY61_23255</name>
</gene>
<dbReference type="AlphaFoldDB" id="A0A7X3K9D6"/>
<evidence type="ECO:0000256" key="2">
    <source>
        <dbReference type="ARBA" id="ARBA00034247"/>
    </source>
</evidence>
<dbReference type="InterPro" id="IPR000160">
    <property type="entry name" value="GGDEF_dom"/>
</dbReference>
<dbReference type="Gene3D" id="3.30.70.270">
    <property type="match status" value="1"/>
</dbReference>
<dbReference type="SMART" id="SM00267">
    <property type="entry name" value="GGDEF"/>
    <property type="match status" value="1"/>
</dbReference>
<keyword evidence="6" id="KW-1185">Reference proteome</keyword>
<feature type="transmembrane region" description="Helical" evidence="3">
    <location>
        <begin position="122"/>
        <end position="140"/>
    </location>
</feature>
<dbReference type="SUPFAM" id="SSF55073">
    <property type="entry name" value="Nucleotide cyclase"/>
    <property type="match status" value="1"/>
</dbReference>
<comment type="caution">
    <text evidence="5">The sequence shown here is derived from an EMBL/GenBank/DDBJ whole genome shotgun (WGS) entry which is preliminary data.</text>
</comment>
<dbReference type="Pfam" id="PF00990">
    <property type="entry name" value="GGDEF"/>
    <property type="match status" value="1"/>
</dbReference>
<dbReference type="CDD" id="cd01949">
    <property type="entry name" value="GGDEF"/>
    <property type="match status" value="1"/>
</dbReference>
<keyword evidence="3" id="KW-1133">Transmembrane helix</keyword>
<accession>A0A7X3K9D6</accession>
<dbReference type="GO" id="GO:0043709">
    <property type="term" value="P:cell adhesion involved in single-species biofilm formation"/>
    <property type="evidence" value="ECO:0007669"/>
    <property type="project" value="TreeGrafter"/>
</dbReference>
<dbReference type="FunFam" id="3.30.70.270:FF:000001">
    <property type="entry name" value="Diguanylate cyclase domain protein"/>
    <property type="match status" value="1"/>
</dbReference>
<dbReference type="PROSITE" id="PS50887">
    <property type="entry name" value="GGDEF"/>
    <property type="match status" value="1"/>
</dbReference>
<feature type="transmembrane region" description="Helical" evidence="3">
    <location>
        <begin position="41"/>
        <end position="59"/>
    </location>
</feature>
<evidence type="ECO:0000313" key="5">
    <source>
        <dbReference type="EMBL" id="MVW62853.1"/>
    </source>
</evidence>
<evidence type="ECO:0000256" key="1">
    <source>
        <dbReference type="ARBA" id="ARBA00012528"/>
    </source>
</evidence>
<feature type="transmembrane region" description="Helical" evidence="3">
    <location>
        <begin position="95"/>
        <end position="116"/>
    </location>
</feature>
<keyword evidence="3" id="KW-0472">Membrane</keyword>
<evidence type="ECO:0000313" key="6">
    <source>
        <dbReference type="Proteomes" id="UP000443353"/>
    </source>
</evidence>
<dbReference type="Proteomes" id="UP000443353">
    <property type="component" value="Unassembled WGS sequence"/>
</dbReference>
<dbReference type="InterPro" id="IPR050469">
    <property type="entry name" value="Diguanylate_Cyclase"/>
</dbReference>
<dbReference type="InterPro" id="IPR029787">
    <property type="entry name" value="Nucleotide_cyclase"/>
</dbReference>
<evidence type="ECO:0000256" key="3">
    <source>
        <dbReference type="SAM" id="Phobius"/>
    </source>
</evidence>
<reference evidence="5 6" key="1">
    <citation type="submission" date="2019-12" db="EMBL/GenBank/DDBJ databases">
        <authorList>
            <person name="Li C."/>
            <person name="Zhao J."/>
        </authorList>
    </citation>
    <scope>NUCLEOTIDE SEQUENCE [LARGE SCALE GENOMIC DNA]</scope>
    <source>
        <strain evidence="5 6">NEAU-DD11</strain>
    </source>
</reference>
<dbReference type="GO" id="GO:0005886">
    <property type="term" value="C:plasma membrane"/>
    <property type="evidence" value="ECO:0007669"/>
    <property type="project" value="TreeGrafter"/>
</dbReference>
<dbReference type="EMBL" id="WSES01000007">
    <property type="protein sequence ID" value="MVW62853.1"/>
    <property type="molecule type" value="Genomic_DNA"/>
</dbReference>
<dbReference type="GO" id="GO:0052621">
    <property type="term" value="F:diguanylate cyclase activity"/>
    <property type="evidence" value="ECO:0007669"/>
    <property type="project" value="UniProtKB-EC"/>
</dbReference>
<feature type="transmembrane region" description="Helical" evidence="3">
    <location>
        <begin position="65"/>
        <end position="83"/>
    </location>
</feature>
<comment type="catalytic activity">
    <reaction evidence="2">
        <text>2 GTP = 3',3'-c-di-GMP + 2 diphosphate</text>
        <dbReference type="Rhea" id="RHEA:24898"/>
        <dbReference type="ChEBI" id="CHEBI:33019"/>
        <dbReference type="ChEBI" id="CHEBI:37565"/>
        <dbReference type="ChEBI" id="CHEBI:58805"/>
        <dbReference type="EC" id="2.7.7.65"/>
    </reaction>
</comment>
<sequence length="388" mass="42587">MTSDPSTAAIARLRGEFVCAATEAGFLHEQAPTILRDLRRALIVCSLFYLMFSVADVLALGLPGAIPSLLARAVVPVFAWAGLRHARRAATPVKAAYRVASVFTLLGMLTYMFVAWRRPADTLLHGTSVGLMAVVILIFIPNRLRTSVAIALSSSLVFVALAWIQHLETTRHLVSMTMLVLFANAFGAVAANRHARLWREQYRTRQVLTNLSVRDPLTGCYNRRHLNAALLDGEIARARRYRLSLSLIMCDLDGFKAINDTYGHHAGDELLRRFADLLQAMTRESIDTVVRYGGEEFLIILPETRLDGAVELAERVRAAFAAERIPYNDAALATTASFGVAGADFAAHQAITPQSLIAVADDLMYDAKRGGRNQVRARQVETGIARVA</sequence>
<feature type="domain" description="GGDEF" evidence="4">
    <location>
        <begin position="243"/>
        <end position="380"/>
    </location>
</feature>
<proteinExistence type="predicted"/>
<organism evidence="5 6">
    <name type="scientific">Massilia cellulosiltytica</name>
    <dbReference type="NCBI Taxonomy" id="2683234"/>
    <lineage>
        <taxon>Bacteria</taxon>
        <taxon>Pseudomonadati</taxon>
        <taxon>Pseudomonadota</taxon>
        <taxon>Betaproteobacteria</taxon>
        <taxon>Burkholderiales</taxon>
        <taxon>Oxalobacteraceae</taxon>
        <taxon>Telluria group</taxon>
        <taxon>Massilia</taxon>
    </lineage>
</organism>
<dbReference type="RefSeq" id="WP_056137245.1">
    <property type="nucleotide sequence ID" value="NZ_WSES01000007.1"/>
</dbReference>
<name>A0A7X3K9D6_9BURK</name>
<feature type="transmembrane region" description="Helical" evidence="3">
    <location>
        <begin position="172"/>
        <end position="191"/>
    </location>
</feature>
<dbReference type="GO" id="GO:1902201">
    <property type="term" value="P:negative regulation of bacterial-type flagellum-dependent cell motility"/>
    <property type="evidence" value="ECO:0007669"/>
    <property type="project" value="TreeGrafter"/>
</dbReference>
<protein>
    <recommendedName>
        <fullName evidence="1">diguanylate cyclase</fullName>
        <ecNumber evidence="1">2.7.7.65</ecNumber>
    </recommendedName>
</protein>
<dbReference type="InterPro" id="IPR043128">
    <property type="entry name" value="Rev_trsase/Diguanyl_cyclase"/>
</dbReference>
<dbReference type="PANTHER" id="PTHR45138:SF9">
    <property type="entry name" value="DIGUANYLATE CYCLASE DGCM-RELATED"/>
    <property type="match status" value="1"/>
</dbReference>
<dbReference type="NCBIfam" id="TIGR00254">
    <property type="entry name" value="GGDEF"/>
    <property type="match status" value="1"/>
</dbReference>
<dbReference type="EC" id="2.7.7.65" evidence="1"/>
<dbReference type="PANTHER" id="PTHR45138">
    <property type="entry name" value="REGULATORY COMPONENTS OF SENSORY TRANSDUCTION SYSTEM"/>
    <property type="match status" value="1"/>
</dbReference>
<feature type="transmembrane region" description="Helical" evidence="3">
    <location>
        <begin position="147"/>
        <end position="166"/>
    </location>
</feature>
<keyword evidence="3" id="KW-0812">Transmembrane</keyword>
<evidence type="ECO:0000259" key="4">
    <source>
        <dbReference type="PROSITE" id="PS50887"/>
    </source>
</evidence>